<gene>
    <name evidence="2" type="ORF">WA026_016498</name>
</gene>
<keyword evidence="3" id="KW-1185">Reference proteome</keyword>
<dbReference type="AlphaFoldDB" id="A0AAW1UNM2"/>
<evidence type="ECO:0000313" key="3">
    <source>
        <dbReference type="Proteomes" id="UP001431783"/>
    </source>
</evidence>
<dbReference type="Proteomes" id="UP001431783">
    <property type="component" value="Unassembled WGS sequence"/>
</dbReference>
<reference evidence="2 3" key="1">
    <citation type="submission" date="2023-03" db="EMBL/GenBank/DDBJ databases">
        <title>Genome insight into feeding habits of ladybird beetles.</title>
        <authorList>
            <person name="Li H.-S."/>
            <person name="Huang Y.-H."/>
            <person name="Pang H."/>
        </authorList>
    </citation>
    <scope>NUCLEOTIDE SEQUENCE [LARGE SCALE GENOMIC DNA]</scope>
    <source>
        <strain evidence="2">SYSU_2023b</strain>
        <tissue evidence="2">Whole body</tissue>
    </source>
</reference>
<accession>A0AAW1UNM2</accession>
<feature type="chain" id="PRO_5043665590" evidence="1">
    <location>
        <begin position="17"/>
        <end position="99"/>
    </location>
</feature>
<proteinExistence type="predicted"/>
<keyword evidence="1" id="KW-0732">Signal</keyword>
<protein>
    <submittedName>
        <fullName evidence="2">Uncharacterized protein</fullName>
    </submittedName>
</protein>
<dbReference type="EMBL" id="JARQZJ010000069">
    <property type="protein sequence ID" value="KAK9881627.1"/>
    <property type="molecule type" value="Genomic_DNA"/>
</dbReference>
<evidence type="ECO:0000313" key="2">
    <source>
        <dbReference type="EMBL" id="KAK9881627.1"/>
    </source>
</evidence>
<organism evidence="2 3">
    <name type="scientific">Henosepilachna vigintioctopunctata</name>
    <dbReference type="NCBI Taxonomy" id="420089"/>
    <lineage>
        <taxon>Eukaryota</taxon>
        <taxon>Metazoa</taxon>
        <taxon>Ecdysozoa</taxon>
        <taxon>Arthropoda</taxon>
        <taxon>Hexapoda</taxon>
        <taxon>Insecta</taxon>
        <taxon>Pterygota</taxon>
        <taxon>Neoptera</taxon>
        <taxon>Endopterygota</taxon>
        <taxon>Coleoptera</taxon>
        <taxon>Polyphaga</taxon>
        <taxon>Cucujiformia</taxon>
        <taxon>Coccinelloidea</taxon>
        <taxon>Coccinellidae</taxon>
        <taxon>Epilachninae</taxon>
        <taxon>Epilachnini</taxon>
        <taxon>Henosepilachna</taxon>
    </lineage>
</organism>
<dbReference type="InterPro" id="IPR053741">
    <property type="entry name" value="Ser_Fungal_Prot_Inhib_sf"/>
</dbReference>
<dbReference type="Gene3D" id="2.10.80.20">
    <property type="match status" value="1"/>
</dbReference>
<evidence type="ECO:0000256" key="1">
    <source>
        <dbReference type="SAM" id="SignalP"/>
    </source>
</evidence>
<sequence length="99" mass="11117">MHKVIGLFVLLWFLSAQSLFVCRENECDFVKCKCLKYDDCKKPNQDVRRGGWCGCCFICYTSLGENETCPFQHFLGGPPPTSGCAKGLTCYNGTCQREA</sequence>
<feature type="signal peptide" evidence="1">
    <location>
        <begin position="1"/>
        <end position="16"/>
    </location>
</feature>
<name>A0AAW1UNM2_9CUCU</name>
<comment type="caution">
    <text evidence="2">The sequence shown here is derived from an EMBL/GenBank/DDBJ whole genome shotgun (WGS) entry which is preliminary data.</text>
</comment>